<reference evidence="2 3" key="1">
    <citation type="submission" date="2007-04" db="EMBL/GenBank/DDBJ databases">
        <authorList>
            <person name="Fulton L."/>
            <person name="Clifton S."/>
            <person name="Fulton B."/>
            <person name="Xu J."/>
            <person name="Minx P."/>
            <person name="Pepin K.H."/>
            <person name="Johnson M."/>
            <person name="Thiruvilangam P."/>
            <person name="Bhonagiri V."/>
            <person name="Nash W.E."/>
            <person name="Mardis E.R."/>
            <person name="Wilson R.K."/>
        </authorList>
    </citation>
    <scope>NUCLEOTIDE SEQUENCE [LARGE SCALE GENOMIC DNA]</scope>
    <source>
        <strain evidence="2 3">ATCC 29799</strain>
    </source>
</reference>
<dbReference type="Proteomes" id="UP000003639">
    <property type="component" value="Unassembled WGS sequence"/>
</dbReference>
<dbReference type="AlphaFoldDB" id="A6NT30"/>
<proteinExistence type="predicted"/>
<dbReference type="EMBL" id="AAXG02000010">
    <property type="protein sequence ID" value="EDN00593.1"/>
    <property type="molecule type" value="Genomic_DNA"/>
</dbReference>
<name>A6NT30_9FIRM</name>
<protein>
    <submittedName>
        <fullName evidence="2">Uncharacterized protein</fullName>
    </submittedName>
</protein>
<organism evidence="2 3">
    <name type="scientific">Pseudoflavonifractor capillosus ATCC 29799</name>
    <dbReference type="NCBI Taxonomy" id="411467"/>
    <lineage>
        <taxon>Bacteria</taxon>
        <taxon>Bacillati</taxon>
        <taxon>Bacillota</taxon>
        <taxon>Clostridia</taxon>
        <taxon>Eubacteriales</taxon>
        <taxon>Oscillospiraceae</taxon>
        <taxon>Pseudoflavonifractor</taxon>
    </lineage>
</organism>
<gene>
    <name evidence="2" type="ORF">BACCAP_01359</name>
</gene>
<keyword evidence="3" id="KW-1185">Reference proteome</keyword>
<sequence>MKENPGPAAHTGSAVSADGPGRTGAGERVPPRPGLHGGIAYRLN</sequence>
<reference evidence="2 3" key="2">
    <citation type="submission" date="2007-06" db="EMBL/GenBank/DDBJ databases">
        <title>Draft genome sequence of Pseudoflavonifractor capillosus ATCC 29799.</title>
        <authorList>
            <person name="Sudarsanam P."/>
            <person name="Ley R."/>
            <person name="Guruge J."/>
            <person name="Turnbaugh P.J."/>
            <person name="Mahowald M."/>
            <person name="Liep D."/>
            <person name="Gordon J."/>
        </authorList>
    </citation>
    <scope>NUCLEOTIDE SEQUENCE [LARGE SCALE GENOMIC DNA]</scope>
    <source>
        <strain evidence="2 3">ATCC 29799</strain>
    </source>
</reference>
<comment type="caution">
    <text evidence="2">The sequence shown here is derived from an EMBL/GenBank/DDBJ whole genome shotgun (WGS) entry which is preliminary data.</text>
</comment>
<evidence type="ECO:0000313" key="2">
    <source>
        <dbReference type="EMBL" id="EDN00593.1"/>
    </source>
</evidence>
<evidence type="ECO:0000256" key="1">
    <source>
        <dbReference type="SAM" id="MobiDB-lite"/>
    </source>
</evidence>
<feature type="region of interest" description="Disordered" evidence="1">
    <location>
        <begin position="1"/>
        <end position="44"/>
    </location>
</feature>
<accession>A6NT30</accession>
<evidence type="ECO:0000313" key="3">
    <source>
        <dbReference type="Proteomes" id="UP000003639"/>
    </source>
</evidence>